<name>A0A2H0RHF9_9BACT</name>
<accession>A0A2H0RHF9</accession>
<organism evidence="3 4">
    <name type="scientific">Candidatus Vogelbacteria bacterium CG10_big_fil_rev_8_21_14_0_10_49_38</name>
    <dbReference type="NCBI Taxonomy" id="1975043"/>
    <lineage>
        <taxon>Bacteria</taxon>
        <taxon>Candidatus Vogeliibacteriota</taxon>
    </lineage>
</organism>
<dbReference type="Pfam" id="PF09851">
    <property type="entry name" value="SHOCT"/>
    <property type="match status" value="1"/>
</dbReference>
<dbReference type="AlphaFoldDB" id="A0A2H0RHF9"/>
<dbReference type="EMBL" id="PCYK01000017">
    <property type="protein sequence ID" value="PIR45969.1"/>
    <property type="molecule type" value="Genomic_DNA"/>
</dbReference>
<evidence type="ECO:0000313" key="4">
    <source>
        <dbReference type="Proteomes" id="UP000230431"/>
    </source>
</evidence>
<dbReference type="Proteomes" id="UP000230431">
    <property type="component" value="Unassembled WGS sequence"/>
</dbReference>
<evidence type="ECO:0000313" key="3">
    <source>
        <dbReference type="EMBL" id="PIR45969.1"/>
    </source>
</evidence>
<comment type="caution">
    <text evidence="3">The sequence shown here is derived from an EMBL/GenBank/DDBJ whole genome shotgun (WGS) entry which is preliminary data.</text>
</comment>
<protein>
    <submittedName>
        <fullName evidence="3">Electron transporter RnfE</fullName>
    </submittedName>
</protein>
<keyword evidence="1" id="KW-0812">Transmembrane</keyword>
<gene>
    <name evidence="3" type="ORF">COV08_02240</name>
</gene>
<reference evidence="3 4" key="1">
    <citation type="submission" date="2017-09" db="EMBL/GenBank/DDBJ databases">
        <title>Depth-based differentiation of microbial function through sediment-hosted aquifers and enrichment of novel symbionts in the deep terrestrial subsurface.</title>
        <authorList>
            <person name="Probst A.J."/>
            <person name="Ladd B."/>
            <person name="Jarett J.K."/>
            <person name="Geller-Mcgrath D.E."/>
            <person name="Sieber C.M."/>
            <person name="Emerson J.B."/>
            <person name="Anantharaman K."/>
            <person name="Thomas B.C."/>
            <person name="Malmstrom R."/>
            <person name="Stieglmeier M."/>
            <person name="Klingl A."/>
            <person name="Woyke T."/>
            <person name="Ryan C.M."/>
            <person name="Banfield J.F."/>
        </authorList>
    </citation>
    <scope>NUCLEOTIDE SEQUENCE [LARGE SCALE GENOMIC DNA]</scope>
    <source>
        <strain evidence="3">CG10_big_fil_rev_8_21_14_0_10_49_38</strain>
    </source>
</reference>
<keyword evidence="1" id="KW-0472">Membrane</keyword>
<dbReference type="InterPro" id="IPR018649">
    <property type="entry name" value="SHOCT"/>
</dbReference>
<feature type="transmembrane region" description="Helical" evidence="1">
    <location>
        <begin position="20"/>
        <end position="39"/>
    </location>
</feature>
<evidence type="ECO:0000259" key="2">
    <source>
        <dbReference type="Pfam" id="PF09851"/>
    </source>
</evidence>
<sequence length="84" mass="9648">MYRFYDNADWGCGLMGGFGGGLMMVFFWVLIATLIIWITREVSGRRSDSASVSTTQALDILKERYAKGEIDREEFERKKKDLSI</sequence>
<keyword evidence="1" id="KW-1133">Transmembrane helix</keyword>
<proteinExistence type="predicted"/>
<feature type="domain" description="SHOCT" evidence="2">
    <location>
        <begin position="56"/>
        <end position="82"/>
    </location>
</feature>
<evidence type="ECO:0000256" key="1">
    <source>
        <dbReference type="SAM" id="Phobius"/>
    </source>
</evidence>